<dbReference type="EMBL" id="GBXM01049380">
    <property type="protein sequence ID" value="JAH59197.1"/>
    <property type="molecule type" value="Transcribed_RNA"/>
</dbReference>
<name>A0A0E9U0C2_ANGAN</name>
<organism evidence="1">
    <name type="scientific">Anguilla anguilla</name>
    <name type="common">European freshwater eel</name>
    <name type="synonym">Muraena anguilla</name>
    <dbReference type="NCBI Taxonomy" id="7936"/>
    <lineage>
        <taxon>Eukaryota</taxon>
        <taxon>Metazoa</taxon>
        <taxon>Chordata</taxon>
        <taxon>Craniata</taxon>
        <taxon>Vertebrata</taxon>
        <taxon>Euteleostomi</taxon>
        <taxon>Actinopterygii</taxon>
        <taxon>Neopterygii</taxon>
        <taxon>Teleostei</taxon>
        <taxon>Anguilliformes</taxon>
        <taxon>Anguillidae</taxon>
        <taxon>Anguilla</taxon>
    </lineage>
</organism>
<protein>
    <submittedName>
        <fullName evidence="1">Uncharacterized protein</fullName>
    </submittedName>
</protein>
<evidence type="ECO:0000313" key="1">
    <source>
        <dbReference type="EMBL" id="JAH59197.1"/>
    </source>
</evidence>
<reference evidence="1" key="2">
    <citation type="journal article" date="2015" name="Fish Shellfish Immunol.">
        <title>Early steps in the European eel (Anguilla anguilla)-Vibrio vulnificus interaction in the gills: Role of the RtxA13 toxin.</title>
        <authorList>
            <person name="Callol A."/>
            <person name="Pajuelo D."/>
            <person name="Ebbesson L."/>
            <person name="Teles M."/>
            <person name="MacKenzie S."/>
            <person name="Amaro C."/>
        </authorList>
    </citation>
    <scope>NUCLEOTIDE SEQUENCE</scope>
</reference>
<accession>A0A0E9U0C2</accession>
<sequence>MHTLFTFTKKKKLLVFLFVFQKISRIICKWFLTKYIYFLYEALVIWGKKGNVENLICTVNILNRK</sequence>
<proteinExistence type="predicted"/>
<reference evidence="1" key="1">
    <citation type="submission" date="2014-11" db="EMBL/GenBank/DDBJ databases">
        <authorList>
            <person name="Amaro Gonzalez C."/>
        </authorList>
    </citation>
    <scope>NUCLEOTIDE SEQUENCE</scope>
</reference>
<dbReference type="AlphaFoldDB" id="A0A0E9U0C2"/>